<dbReference type="EMBL" id="MU853776">
    <property type="protein sequence ID" value="KAK3942123.1"/>
    <property type="molecule type" value="Genomic_DNA"/>
</dbReference>
<organism evidence="1 2">
    <name type="scientific">Diplogelasinospora grovesii</name>
    <dbReference type="NCBI Taxonomy" id="303347"/>
    <lineage>
        <taxon>Eukaryota</taxon>
        <taxon>Fungi</taxon>
        <taxon>Dikarya</taxon>
        <taxon>Ascomycota</taxon>
        <taxon>Pezizomycotina</taxon>
        <taxon>Sordariomycetes</taxon>
        <taxon>Sordariomycetidae</taxon>
        <taxon>Sordariales</taxon>
        <taxon>Diplogelasinosporaceae</taxon>
        <taxon>Diplogelasinospora</taxon>
    </lineage>
</organism>
<protein>
    <submittedName>
        <fullName evidence="1">Uncharacterized protein</fullName>
    </submittedName>
</protein>
<evidence type="ECO:0000313" key="2">
    <source>
        <dbReference type="Proteomes" id="UP001303473"/>
    </source>
</evidence>
<dbReference type="AlphaFoldDB" id="A0AAN6S6S3"/>
<gene>
    <name evidence="1" type="ORF">QBC46DRAFT_380685</name>
</gene>
<comment type="caution">
    <text evidence="1">The sequence shown here is derived from an EMBL/GenBank/DDBJ whole genome shotgun (WGS) entry which is preliminary data.</text>
</comment>
<keyword evidence="2" id="KW-1185">Reference proteome</keyword>
<accession>A0AAN6S6S3</accession>
<sequence>MLLLCLLVQSVQCVGRLNQRIFQLPSRVSASLIRTWLRYVCCRHAGGGSVDRSTLLLDVRNDNRIVSAGGICGPGQ</sequence>
<evidence type="ECO:0000313" key="1">
    <source>
        <dbReference type="EMBL" id="KAK3942123.1"/>
    </source>
</evidence>
<dbReference type="Proteomes" id="UP001303473">
    <property type="component" value="Unassembled WGS sequence"/>
</dbReference>
<name>A0AAN6S6S3_9PEZI</name>
<reference evidence="2" key="1">
    <citation type="journal article" date="2023" name="Mol. Phylogenet. Evol.">
        <title>Genome-scale phylogeny and comparative genomics of the fungal order Sordariales.</title>
        <authorList>
            <person name="Hensen N."/>
            <person name="Bonometti L."/>
            <person name="Westerberg I."/>
            <person name="Brannstrom I.O."/>
            <person name="Guillou S."/>
            <person name="Cros-Aarteil S."/>
            <person name="Calhoun S."/>
            <person name="Haridas S."/>
            <person name="Kuo A."/>
            <person name="Mondo S."/>
            <person name="Pangilinan J."/>
            <person name="Riley R."/>
            <person name="LaButti K."/>
            <person name="Andreopoulos B."/>
            <person name="Lipzen A."/>
            <person name="Chen C."/>
            <person name="Yan M."/>
            <person name="Daum C."/>
            <person name="Ng V."/>
            <person name="Clum A."/>
            <person name="Steindorff A."/>
            <person name="Ohm R.A."/>
            <person name="Martin F."/>
            <person name="Silar P."/>
            <person name="Natvig D.O."/>
            <person name="Lalanne C."/>
            <person name="Gautier V."/>
            <person name="Ament-Velasquez S.L."/>
            <person name="Kruys A."/>
            <person name="Hutchinson M.I."/>
            <person name="Powell A.J."/>
            <person name="Barry K."/>
            <person name="Miller A.N."/>
            <person name="Grigoriev I.V."/>
            <person name="Debuchy R."/>
            <person name="Gladieux P."/>
            <person name="Hiltunen Thoren M."/>
            <person name="Johannesson H."/>
        </authorList>
    </citation>
    <scope>NUCLEOTIDE SEQUENCE [LARGE SCALE GENOMIC DNA]</scope>
    <source>
        <strain evidence="2">CBS 340.73</strain>
    </source>
</reference>
<proteinExistence type="predicted"/>